<evidence type="ECO:0000256" key="1">
    <source>
        <dbReference type="SAM" id="MobiDB-lite"/>
    </source>
</evidence>
<dbReference type="EMBL" id="LMAW01000070">
    <property type="protein sequence ID" value="KQL60916.1"/>
    <property type="molecule type" value="Genomic_DNA"/>
</dbReference>
<evidence type="ECO:0000313" key="3">
    <source>
        <dbReference type="Proteomes" id="UP000051836"/>
    </source>
</evidence>
<comment type="caution">
    <text evidence="2">The sequence shown here is derived from an EMBL/GenBank/DDBJ whole genome shotgun (WGS) entry which is preliminary data.</text>
</comment>
<sequence>MLRFLRRTFGRRSMQRYGRGAGRGGLGGEGDERDGGLRGAAAVGSGGFPSSPHPGGVAHSAGAPVHIPAAGGSKPVLQCRVLLLDGTEVSVELPKLPFNNIKLEFLLENVKIVFAAMVMPLMPMNSCGH</sequence>
<feature type="region of interest" description="Disordered" evidence="1">
    <location>
        <begin position="16"/>
        <end position="62"/>
    </location>
</feature>
<reference evidence="2 3" key="1">
    <citation type="submission" date="2015-10" db="EMBL/GenBank/DDBJ databases">
        <authorList>
            <person name="Gilbert D.G."/>
        </authorList>
    </citation>
    <scope>NUCLEOTIDE SEQUENCE [LARGE SCALE GENOMIC DNA]</scope>
    <source>
        <strain evidence="2">FVVF132</strain>
    </source>
</reference>
<dbReference type="OrthoDB" id="6235974at2759"/>
<dbReference type="STRING" id="12930.A0A0Q3X710"/>
<name>A0A0Q3X710_AMAAE</name>
<evidence type="ECO:0000313" key="2">
    <source>
        <dbReference type="EMBL" id="KQL60916.1"/>
    </source>
</evidence>
<accession>A0A0Q3X710</accession>
<dbReference type="AlphaFoldDB" id="A0A0Q3X710"/>
<gene>
    <name evidence="2" type="ORF">AAES_04099</name>
</gene>
<protein>
    <submittedName>
        <fullName evidence="2">Uncharacterized protein</fullName>
    </submittedName>
</protein>
<dbReference type="Proteomes" id="UP000051836">
    <property type="component" value="Unassembled WGS sequence"/>
</dbReference>
<organism evidence="2 3">
    <name type="scientific">Amazona aestiva</name>
    <name type="common">Blue-fronted Amazon parrot</name>
    <dbReference type="NCBI Taxonomy" id="12930"/>
    <lineage>
        <taxon>Eukaryota</taxon>
        <taxon>Metazoa</taxon>
        <taxon>Chordata</taxon>
        <taxon>Craniata</taxon>
        <taxon>Vertebrata</taxon>
        <taxon>Euteleostomi</taxon>
        <taxon>Archelosauria</taxon>
        <taxon>Archosauria</taxon>
        <taxon>Dinosauria</taxon>
        <taxon>Saurischia</taxon>
        <taxon>Theropoda</taxon>
        <taxon>Coelurosauria</taxon>
        <taxon>Aves</taxon>
        <taxon>Neognathae</taxon>
        <taxon>Neoaves</taxon>
        <taxon>Telluraves</taxon>
        <taxon>Australaves</taxon>
        <taxon>Psittaciformes</taxon>
        <taxon>Psittacidae</taxon>
        <taxon>Amazona</taxon>
    </lineage>
</organism>
<feature type="compositionally biased region" description="Gly residues" evidence="1">
    <location>
        <begin position="19"/>
        <end position="28"/>
    </location>
</feature>
<proteinExistence type="predicted"/>
<keyword evidence="3" id="KW-1185">Reference proteome</keyword>